<comment type="caution">
    <text evidence="5">The sequence shown here is derived from an EMBL/GenBank/DDBJ whole genome shotgun (WGS) entry which is preliminary data.</text>
</comment>
<dbReference type="Proteomes" id="UP000663865">
    <property type="component" value="Unassembled WGS sequence"/>
</dbReference>
<organism evidence="5 6">
    <name type="scientific">Rotaria socialis</name>
    <dbReference type="NCBI Taxonomy" id="392032"/>
    <lineage>
        <taxon>Eukaryota</taxon>
        <taxon>Metazoa</taxon>
        <taxon>Spiralia</taxon>
        <taxon>Gnathifera</taxon>
        <taxon>Rotifera</taxon>
        <taxon>Eurotatoria</taxon>
        <taxon>Bdelloidea</taxon>
        <taxon>Philodinida</taxon>
        <taxon>Philodinidae</taxon>
        <taxon>Rotaria</taxon>
    </lineage>
</organism>
<feature type="region of interest" description="Disordered" evidence="4">
    <location>
        <begin position="1"/>
        <end position="73"/>
    </location>
</feature>
<dbReference type="InterPro" id="IPR006553">
    <property type="entry name" value="Leu-rich_rpt_Cys-con_subtyp"/>
</dbReference>
<evidence type="ECO:0000313" key="6">
    <source>
        <dbReference type="Proteomes" id="UP000663865"/>
    </source>
</evidence>
<comment type="subcellular location">
    <subcellularLocation>
        <location evidence="1">Cytoplasm</location>
        <location evidence="1">Cytoskeleton</location>
    </subcellularLocation>
</comment>
<gene>
    <name evidence="5" type="ORF">KIK155_LOCUS6978</name>
</gene>
<dbReference type="AlphaFoldDB" id="A0A817Z0N9"/>
<keyword evidence="2" id="KW-0963">Cytoplasm</keyword>
<dbReference type="SUPFAM" id="SSF52047">
    <property type="entry name" value="RNI-like"/>
    <property type="match status" value="1"/>
</dbReference>
<dbReference type="EMBL" id="CAJNYV010000854">
    <property type="protein sequence ID" value="CAF3388595.1"/>
    <property type="molecule type" value="Genomic_DNA"/>
</dbReference>
<protein>
    <submittedName>
        <fullName evidence="5">Uncharacterized protein</fullName>
    </submittedName>
</protein>
<accession>A0A817Z0N9</accession>
<dbReference type="SMART" id="SM00368">
    <property type="entry name" value="LRR_RI"/>
    <property type="match status" value="4"/>
</dbReference>
<reference evidence="5" key="1">
    <citation type="submission" date="2021-02" db="EMBL/GenBank/DDBJ databases">
        <authorList>
            <person name="Nowell W R."/>
        </authorList>
    </citation>
    <scope>NUCLEOTIDE SEQUENCE</scope>
</reference>
<dbReference type="InterPro" id="IPR032675">
    <property type="entry name" value="LRR_dom_sf"/>
</dbReference>
<dbReference type="Pfam" id="PF13516">
    <property type="entry name" value="LRR_6"/>
    <property type="match status" value="3"/>
</dbReference>
<dbReference type="PANTHER" id="PTHR24107">
    <property type="entry name" value="YNEIN REGULATORY COMPLEX SUBUNIT 5"/>
    <property type="match status" value="1"/>
</dbReference>
<evidence type="ECO:0000313" key="5">
    <source>
        <dbReference type="EMBL" id="CAF3388595.1"/>
    </source>
</evidence>
<evidence type="ECO:0000256" key="3">
    <source>
        <dbReference type="ARBA" id="ARBA00023212"/>
    </source>
</evidence>
<keyword evidence="3" id="KW-0206">Cytoskeleton</keyword>
<name>A0A817Z0N9_9BILA</name>
<dbReference type="GO" id="GO:0005856">
    <property type="term" value="C:cytoskeleton"/>
    <property type="evidence" value="ECO:0007669"/>
    <property type="project" value="UniProtKB-SubCell"/>
</dbReference>
<dbReference type="SMART" id="SM00367">
    <property type="entry name" value="LRR_CC"/>
    <property type="match status" value="2"/>
</dbReference>
<sequence length="359" mass="40520">MESLNDLQASSDRIQETNIVSRDDRSISRSPNRRKSKQTKKLSTVSSRDDQKPKSRKNKHRTSQVQSTQEKSDTLKILTSETLKSKSCDQLLAFDEMKIESQNNDYGAEDNLSRLTLEKRYSDQSEAGGLQKNKRMEFDPSLSVEEVLNMWKEADEMQAASNDKFTKSHELDNIGIMNLSSMNLTDNNMPSIIQRAFTEEKSKCVGLILRDNALTSVSVMILVEALLKTRTKLKYLSFSNNTAIGDRGIEHLVRLLQKNRSITFLALPNTGITDHGVRLLADVLCGIDPNSSCSPLEKLHISFNKSITDESIEALIQILEQNKTLKVLALQHCGLSDDARERLRQVAAKKKKKKFSLSE</sequence>
<evidence type="ECO:0000256" key="1">
    <source>
        <dbReference type="ARBA" id="ARBA00004245"/>
    </source>
</evidence>
<evidence type="ECO:0000256" key="4">
    <source>
        <dbReference type="SAM" id="MobiDB-lite"/>
    </source>
</evidence>
<dbReference type="Gene3D" id="3.80.10.10">
    <property type="entry name" value="Ribonuclease Inhibitor"/>
    <property type="match status" value="1"/>
</dbReference>
<feature type="compositionally biased region" description="Polar residues" evidence="4">
    <location>
        <begin position="1"/>
        <end position="12"/>
    </location>
</feature>
<dbReference type="InterPro" id="IPR052410">
    <property type="entry name" value="DRC5"/>
</dbReference>
<feature type="compositionally biased region" description="Basic residues" evidence="4">
    <location>
        <begin position="31"/>
        <end position="40"/>
    </location>
</feature>
<evidence type="ECO:0000256" key="2">
    <source>
        <dbReference type="ARBA" id="ARBA00022490"/>
    </source>
</evidence>
<proteinExistence type="predicted"/>
<dbReference type="InterPro" id="IPR001611">
    <property type="entry name" value="Leu-rich_rpt"/>
</dbReference>